<comment type="subcellular location">
    <subcellularLocation>
        <location evidence="1">Membrane</location>
        <topology evidence="1">Multi-pass membrane protein</topology>
    </subcellularLocation>
</comment>
<dbReference type="Gene3D" id="3.40.50.720">
    <property type="entry name" value="NAD(P)-binding Rossmann-like Domain"/>
    <property type="match status" value="1"/>
</dbReference>
<evidence type="ECO:0000259" key="8">
    <source>
        <dbReference type="Pfam" id="PF02397"/>
    </source>
</evidence>
<dbReference type="PANTHER" id="PTHR30576:SF21">
    <property type="entry name" value="UDP-GLUCOSE:UNDECAPRENYL-PHOSPHATE GLUCOSE-1-PHOSPHATE TRANSFERASE"/>
    <property type="match status" value="1"/>
</dbReference>
<accession>A0A0P0YS58</accession>
<evidence type="ECO:0000256" key="1">
    <source>
        <dbReference type="ARBA" id="ARBA00004141"/>
    </source>
</evidence>
<organism evidence="9">
    <name type="scientific">Klebsiella sp. 2212/52</name>
    <dbReference type="NCBI Taxonomy" id="1497829"/>
    <lineage>
        <taxon>Bacteria</taxon>
        <taxon>Pseudomonadati</taxon>
        <taxon>Pseudomonadota</taxon>
        <taxon>Gammaproteobacteria</taxon>
        <taxon>Enterobacterales</taxon>
        <taxon>Enterobacteriaceae</taxon>
        <taxon>Klebsiella/Raoultella group</taxon>
        <taxon>Klebsiella</taxon>
    </lineage>
</organism>
<dbReference type="InterPro" id="IPR003362">
    <property type="entry name" value="Bact_transf"/>
</dbReference>
<keyword evidence="3 9" id="KW-0808">Transferase</keyword>
<dbReference type="InterPro" id="IPR017473">
    <property type="entry name" value="Undecaprenyl-P_gluc_Ptfrase"/>
</dbReference>
<dbReference type="InterPro" id="IPR017475">
    <property type="entry name" value="EPS_sugar_tfrase"/>
</dbReference>
<sequence length="465" mass="52919">MTLTYHRAHSKPNASLISMFQRFSDIFIIFAGLYIVMIINNNEVDYLYFVIALIALVFFQMIGGITDFYRSWRGVKLSSEIKLILKNWSISFLLTVGVIYFFSRVLISGHVFLEWFMLTSVGVVFSRSAIRYCTGLIRRWGYNTRNVAIAGTQETGLSLLRSFRQEAWLGFNVVGIYDDDLVSTEVDLNYVGTLKDLVSDAKDGKLDRIYLAMKMSEDKKIKKLVMELTDTTCSVSLIPDVFTLNVLQSRAEEINGVTVVPLFDTPLNGINRVFKRLEDLILSLFILLIISPVLLAVACAVKFTSKGPIIFKQTRYGMDGKAIKVWKFRSMSVMENDDKVIQATKNDIRVTKVGRFLRKTSLDELPQFINVLSGTMSIVGPRPHAVAHNEEYRKLIKGYMLRHKVKPGITGLAQISGCRGETDTLDKMERRIEYDLEYIRSWSIALDIKIVILTVFKGFVSKTAY</sequence>
<dbReference type="GO" id="GO:0089702">
    <property type="term" value="F:undecaprenyl-phosphate glucose phosphotransferase activity"/>
    <property type="evidence" value="ECO:0007669"/>
    <property type="project" value="TreeGrafter"/>
</dbReference>
<gene>
    <name evidence="9" type="primary">wcaJ</name>
</gene>
<evidence type="ECO:0000256" key="5">
    <source>
        <dbReference type="ARBA" id="ARBA00022989"/>
    </source>
</evidence>
<keyword evidence="4 7" id="KW-0812">Transmembrane</keyword>
<dbReference type="AlphaFoldDB" id="A0A0P0YS58"/>
<protein>
    <submittedName>
        <fullName evidence="9">Undecaprenyl-phosphate glucose phosphotransferase</fullName>
    </submittedName>
</protein>
<keyword evidence="6 7" id="KW-0472">Membrane</keyword>
<dbReference type="Pfam" id="PF13727">
    <property type="entry name" value="CoA_binding_3"/>
    <property type="match status" value="1"/>
</dbReference>
<feature type="transmembrane region" description="Helical" evidence="7">
    <location>
        <begin position="90"/>
        <end position="107"/>
    </location>
</feature>
<evidence type="ECO:0000256" key="4">
    <source>
        <dbReference type="ARBA" id="ARBA00022692"/>
    </source>
</evidence>
<dbReference type="EMBL" id="AB924596">
    <property type="protein sequence ID" value="BAT24110.1"/>
    <property type="molecule type" value="Genomic_DNA"/>
</dbReference>
<name>A0A0P0YS58_9ENTR</name>
<dbReference type="GO" id="GO:0009242">
    <property type="term" value="P:colanic acid biosynthetic process"/>
    <property type="evidence" value="ECO:0007669"/>
    <property type="project" value="TreeGrafter"/>
</dbReference>
<feature type="transmembrane region" description="Helical" evidence="7">
    <location>
        <begin position="20"/>
        <end position="40"/>
    </location>
</feature>
<reference evidence="9" key="1">
    <citation type="submission" date="2014-04" db="EMBL/GenBank/DDBJ databases">
        <authorList>
            <person name="Harrison E."/>
        </authorList>
    </citation>
    <scope>NUCLEOTIDE SEQUENCE</scope>
    <source>
        <strain evidence="9">2212/52</strain>
    </source>
</reference>
<feature type="transmembrane region" description="Helical" evidence="7">
    <location>
        <begin position="46"/>
        <end position="69"/>
    </location>
</feature>
<dbReference type="Pfam" id="PF02397">
    <property type="entry name" value="Bac_transf"/>
    <property type="match status" value="1"/>
</dbReference>
<evidence type="ECO:0000256" key="2">
    <source>
        <dbReference type="ARBA" id="ARBA00006464"/>
    </source>
</evidence>
<comment type="similarity">
    <text evidence="2">Belongs to the bacterial sugar transferase family.</text>
</comment>
<keyword evidence="5 7" id="KW-1133">Transmembrane helix</keyword>
<dbReference type="NCBIfam" id="TIGR03025">
    <property type="entry name" value="EPS_sugtrans"/>
    <property type="match status" value="1"/>
</dbReference>
<dbReference type="GO" id="GO:0016020">
    <property type="term" value="C:membrane"/>
    <property type="evidence" value="ECO:0007669"/>
    <property type="project" value="UniProtKB-SubCell"/>
</dbReference>
<evidence type="ECO:0000313" key="9">
    <source>
        <dbReference type="EMBL" id="BAT24110.1"/>
    </source>
</evidence>
<evidence type="ECO:0000256" key="7">
    <source>
        <dbReference type="SAM" id="Phobius"/>
    </source>
</evidence>
<feature type="domain" description="Bacterial sugar transferase" evidence="8">
    <location>
        <begin position="275"/>
        <end position="457"/>
    </location>
</feature>
<dbReference type="NCBIfam" id="TIGR03023">
    <property type="entry name" value="WcaJ_sugtrans"/>
    <property type="match status" value="1"/>
</dbReference>
<dbReference type="NCBIfam" id="NF007518">
    <property type="entry name" value="PRK10124.1"/>
    <property type="match status" value="1"/>
</dbReference>
<evidence type="ECO:0000256" key="6">
    <source>
        <dbReference type="ARBA" id="ARBA00023136"/>
    </source>
</evidence>
<reference evidence="9" key="2">
    <citation type="journal article" date="2015" name="Sci. Rep.">
        <title>Genetic analysis of capsular polysaccharide synthesis gene clusters in 79 capsular types of Klebsiella spp.</title>
        <authorList>
            <person name="Pan Y.J."/>
            <person name="Lin T.L."/>
            <person name="Chen C.T."/>
            <person name="Chen Y.Y."/>
            <person name="Hsieh P.F."/>
            <person name="Hsu C.R."/>
            <person name="Wu M.C."/>
            <person name="Wang J.T."/>
        </authorList>
    </citation>
    <scope>NUCLEOTIDE SEQUENCE</scope>
    <source>
        <strain evidence="9">2212/52</strain>
    </source>
</reference>
<evidence type="ECO:0000256" key="3">
    <source>
        <dbReference type="ARBA" id="ARBA00022679"/>
    </source>
</evidence>
<proteinExistence type="inferred from homology"/>
<dbReference type="PANTHER" id="PTHR30576">
    <property type="entry name" value="COLANIC BIOSYNTHESIS UDP-GLUCOSE LIPID CARRIER TRANSFERASE"/>
    <property type="match status" value="1"/>
</dbReference>
<feature type="transmembrane region" description="Helical" evidence="7">
    <location>
        <begin position="280"/>
        <end position="303"/>
    </location>
</feature>